<keyword evidence="2" id="KW-1185">Reference proteome</keyword>
<proteinExistence type="predicted"/>
<protein>
    <recommendedName>
        <fullName evidence="3">GAF domain-containing protein</fullName>
    </recommendedName>
</protein>
<accession>A0A5C6DXE3</accession>
<evidence type="ECO:0000313" key="1">
    <source>
        <dbReference type="EMBL" id="TWU40557.1"/>
    </source>
</evidence>
<name>A0A5C6DXE3_9BACT</name>
<dbReference type="Proteomes" id="UP000319143">
    <property type="component" value="Unassembled WGS sequence"/>
</dbReference>
<gene>
    <name evidence="1" type="ORF">Poly41_13900</name>
</gene>
<comment type="caution">
    <text evidence="1">The sequence shown here is derived from an EMBL/GenBank/DDBJ whole genome shotgun (WGS) entry which is preliminary data.</text>
</comment>
<dbReference type="EMBL" id="SJPV01000002">
    <property type="protein sequence ID" value="TWU40557.1"/>
    <property type="molecule type" value="Genomic_DNA"/>
</dbReference>
<evidence type="ECO:0000313" key="2">
    <source>
        <dbReference type="Proteomes" id="UP000319143"/>
    </source>
</evidence>
<dbReference type="RefSeq" id="WP_146525150.1">
    <property type="nucleotide sequence ID" value="NZ_SJPV01000002.1"/>
</dbReference>
<evidence type="ECO:0008006" key="3">
    <source>
        <dbReference type="Google" id="ProtNLM"/>
    </source>
</evidence>
<reference evidence="1 2" key="1">
    <citation type="submission" date="2019-02" db="EMBL/GenBank/DDBJ databases">
        <title>Deep-cultivation of Planctomycetes and their phenomic and genomic characterization uncovers novel biology.</title>
        <authorList>
            <person name="Wiegand S."/>
            <person name="Jogler M."/>
            <person name="Boedeker C."/>
            <person name="Pinto D."/>
            <person name="Vollmers J."/>
            <person name="Rivas-Marin E."/>
            <person name="Kohn T."/>
            <person name="Peeters S.H."/>
            <person name="Heuer A."/>
            <person name="Rast P."/>
            <person name="Oberbeckmann S."/>
            <person name="Bunk B."/>
            <person name="Jeske O."/>
            <person name="Meyerdierks A."/>
            <person name="Storesund J.E."/>
            <person name="Kallscheuer N."/>
            <person name="Luecker S."/>
            <person name="Lage O.M."/>
            <person name="Pohl T."/>
            <person name="Merkel B.J."/>
            <person name="Hornburger P."/>
            <person name="Mueller R.-W."/>
            <person name="Bruemmer F."/>
            <person name="Labrenz M."/>
            <person name="Spormann A.M."/>
            <person name="Op Den Camp H."/>
            <person name="Overmann J."/>
            <person name="Amann R."/>
            <person name="Jetten M.S.M."/>
            <person name="Mascher T."/>
            <person name="Medema M.H."/>
            <person name="Devos D.P."/>
            <person name="Kaster A.-K."/>
            <person name="Ovreas L."/>
            <person name="Rohde M."/>
            <person name="Galperin M.Y."/>
            <person name="Jogler C."/>
        </authorList>
    </citation>
    <scope>NUCLEOTIDE SEQUENCE [LARGE SCALE GENOMIC DNA]</scope>
    <source>
        <strain evidence="1 2">Poly41</strain>
    </source>
</reference>
<sequence>MNASTNHPDGERFRCKVCGTQSVIDCPFPPGDTVCPACGCHVWVRVDGTLHDKTLHDKTLHDRTLHGGDGNEEGELREEPVELHETVATKISMFNAELQLRAKTADHSAEDLAAFVVNGLVHTMAARGATVWKANLSAEPVRIAECNETASSELAVGVIQSGSSVLQDRRTDLAEVLWIGVPLLRDNRVVGAIEVVQREQPSEVVRQGYGQYVERVAATMATSLALATW</sequence>
<dbReference type="AlphaFoldDB" id="A0A5C6DXE3"/>
<organism evidence="1 2">
    <name type="scientific">Novipirellula artificiosorum</name>
    <dbReference type="NCBI Taxonomy" id="2528016"/>
    <lineage>
        <taxon>Bacteria</taxon>
        <taxon>Pseudomonadati</taxon>
        <taxon>Planctomycetota</taxon>
        <taxon>Planctomycetia</taxon>
        <taxon>Pirellulales</taxon>
        <taxon>Pirellulaceae</taxon>
        <taxon>Novipirellula</taxon>
    </lineage>
</organism>